<gene>
    <name evidence="1" type="ORF">GUJ93_ZPchr0001g32898</name>
</gene>
<dbReference type="EMBL" id="JAAALK010000288">
    <property type="protein sequence ID" value="KAG8053312.1"/>
    <property type="molecule type" value="Genomic_DNA"/>
</dbReference>
<organism evidence="1 2">
    <name type="scientific">Zizania palustris</name>
    <name type="common">Northern wild rice</name>
    <dbReference type="NCBI Taxonomy" id="103762"/>
    <lineage>
        <taxon>Eukaryota</taxon>
        <taxon>Viridiplantae</taxon>
        <taxon>Streptophyta</taxon>
        <taxon>Embryophyta</taxon>
        <taxon>Tracheophyta</taxon>
        <taxon>Spermatophyta</taxon>
        <taxon>Magnoliopsida</taxon>
        <taxon>Liliopsida</taxon>
        <taxon>Poales</taxon>
        <taxon>Poaceae</taxon>
        <taxon>BOP clade</taxon>
        <taxon>Oryzoideae</taxon>
        <taxon>Oryzeae</taxon>
        <taxon>Zizaniinae</taxon>
        <taxon>Zizania</taxon>
    </lineage>
</organism>
<reference evidence="1" key="2">
    <citation type="submission" date="2021-02" db="EMBL/GenBank/DDBJ databases">
        <authorList>
            <person name="Kimball J.A."/>
            <person name="Haas M.W."/>
            <person name="Macchietto M."/>
            <person name="Kono T."/>
            <person name="Duquette J."/>
            <person name="Shao M."/>
        </authorList>
    </citation>
    <scope>NUCLEOTIDE SEQUENCE</scope>
    <source>
        <tissue evidence="1">Fresh leaf tissue</tissue>
    </source>
</reference>
<evidence type="ECO:0000313" key="2">
    <source>
        <dbReference type="Proteomes" id="UP000729402"/>
    </source>
</evidence>
<proteinExistence type="predicted"/>
<dbReference type="AlphaFoldDB" id="A0A8J5V0M8"/>
<accession>A0A8J5V0M8</accession>
<protein>
    <submittedName>
        <fullName evidence="1">Uncharacterized protein</fullName>
    </submittedName>
</protein>
<evidence type="ECO:0000313" key="1">
    <source>
        <dbReference type="EMBL" id="KAG8053312.1"/>
    </source>
</evidence>
<reference evidence="1" key="1">
    <citation type="journal article" date="2021" name="bioRxiv">
        <title>Whole Genome Assembly and Annotation of Northern Wild Rice, Zizania palustris L., Supports a Whole Genome Duplication in the Zizania Genus.</title>
        <authorList>
            <person name="Haas M."/>
            <person name="Kono T."/>
            <person name="Macchietto M."/>
            <person name="Millas R."/>
            <person name="McGilp L."/>
            <person name="Shao M."/>
            <person name="Duquette J."/>
            <person name="Hirsch C.N."/>
            <person name="Kimball J."/>
        </authorList>
    </citation>
    <scope>NUCLEOTIDE SEQUENCE</scope>
    <source>
        <tissue evidence="1">Fresh leaf tissue</tissue>
    </source>
</reference>
<dbReference type="Proteomes" id="UP000729402">
    <property type="component" value="Unassembled WGS sequence"/>
</dbReference>
<comment type="caution">
    <text evidence="1">The sequence shown here is derived from an EMBL/GenBank/DDBJ whole genome shotgun (WGS) entry which is preliminary data.</text>
</comment>
<name>A0A8J5V0M8_ZIZPA</name>
<keyword evidence="2" id="KW-1185">Reference proteome</keyword>
<sequence>MAAAKLDGRRGGRPEVAAIDFDLGSTEEELGPTANLSSAEDLGVADLSAWWQLSACAVDLGRLARWQIWRAVRSRAVDLGAATGSRTTNLGIVAGSAAAQ</sequence>